<evidence type="ECO:0000313" key="3">
    <source>
        <dbReference type="Proteomes" id="UP000233837"/>
    </source>
</evidence>
<evidence type="ECO:0000313" key="2">
    <source>
        <dbReference type="EMBL" id="PKU76028.1"/>
    </source>
</evidence>
<dbReference type="STRING" id="906689.A0A2I0WK43"/>
<organism evidence="2 3">
    <name type="scientific">Dendrobium catenatum</name>
    <dbReference type="NCBI Taxonomy" id="906689"/>
    <lineage>
        <taxon>Eukaryota</taxon>
        <taxon>Viridiplantae</taxon>
        <taxon>Streptophyta</taxon>
        <taxon>Embryophyta</taxon>
        <taxon>Tracheophyta</taxon>
        <taxon>Spermatophyta</taxon>
        <taxon>Magnoliopsida</taxon>
        <taxon>Liliopsida</taxon>
        <taxon>Asparagales</taxon>
        <taxon>Orchidaceae</taxon>
        <taxon>Epidendroideae</taxon>
        <taxon>Malaxideae</taxon>
        <taxon>Dendrobiinae</taxon>
        <taxon>Dendrobium</taxon>
    </lineage>
</organism>
<dbReference type="SUPFAM" id="SSF50249">
    <property type="entry name" value="Nucleic acid-binding proteins"/>
    <property type="match status" value="1"/>
</dbReference>
<reference evidence="2 3" key="2">
    <citation type="journal article" date="2017" name="Nature">
        <title>The Apostasia genome and the evolution of orchids.</title>
        <authorList>
            <person name="Zhang G.Q."/>
            <person name="Liu K.W."/>
            <person name="Li Z."/>
            <person name="Lohaus R."/>
            <person name="Hsiao Y.Y."/>
            <person name="Niu S.C."/>
            <person name="Wang J.Y."/>
            <person name="Lin Y.C."/>
            <person name="Xu Q."/>
            <person name="Chen L.J."/>
            <person name="Yoshida K."/>
            <person name="Fujiwara S."/>
            <person name="Wang Z.W."/>
            <person name="Zhang Y.Q."/>
            <person name="Mitsuda N."/>
            <person name="Wang M."/>
            <person name="Liu G.H."/>
            <person name="Pecoraro L."/>
            <person name="Huang H.X."/>
            <person name="Xiao X.J."/>
            <person name="Lin M."/>
            <person name="Wu X.Y."/>
            <person name="Wu W.L."/>
            <person name="Chen Y.Y."/>
            <person name="Chang S.B."/>
            <person name="Sakamoto S."/>
            <person name="Ohme-Takagi M."/>
            <person name="Yagi M."/>
            <person name="Zeng S.J."/>
            <person name="Shen C.Y."/>
            <person name="Yeh C.M."/>
            <person name="Luo Y.B."/>
            <person name="Tsai W.C."/>
            <person name="Van de Peer Y."/>
            <person name="Liu Z.J."/>
        </authorList>
    </citation>
    <scope>NUCLEOTIDE SEQUENCE [LARGE SCALE GENOMIC DNA]</scope>
    <source>
        <tissue evidence="2">The whole plant</tissue>
    </source>
</reference>
<keyword evidence="3" id="KW-1185">Reference proteome</keyword>
<dbReference type="Pfam" id="PF14551">
    <property type="entry name" value="MCM_N"/>
    <property type="match status" value="1"/>
</dbReference>
<name>A0A2I0WK43_9ASPA</name>
<dbReference type="Proteomes" id="UP000233837">
    <property type="component" value="Unassembled WGS sequence"/>
</dbReference>
<sequence length="169" mass="19105">MEVNEDVMAANKRAFLNFLDEDVGKGFYMKAIRDMVQNKRCRLILGMDDIRSYSLDLARRLIRNPGDFIQPISDALTEVTRNVDPKYLKEGERVLAGFSGPFGFHKVTPRDLMSSFIGSMVCVEGIVTKCMSSSSHSACLQKKQKKKGRRSVKLFNRLAYPCLITTLSN</sequence>
<dbReference type="EMBL" id="KZ502563">
    <property type="protein sequence ID" value="PKU76028.1"/>
    <property type="molecule type" value="Genomic_DNA"/>
</dbReference>
<protein>
    <submittedName>
        <fullName evidence="2">DNA replication licensing factor MCM3 like 1</fullName>
    </submittedName>
</protein>
<feature type="domain" description="MCM N-terminal" evidence="1">
    <location>
        <begin position="12"/>
        <end position="94"/>
    </location>
</feature>
<dbReference type="Gene3D" id="3.30.1640.10">
    <property type="entry name" value="mini-chromosome maintenance (MCM) complex, chain A, domain 1"/>
    <property type="match status" value="1"/>
</dbReference>
<proteinExistence type="predicted"/>
<reference evidence="2 3" key="1">
    <citation type="journal article" date="2016" name="Sci. Rep.">
        <title>The Dendrobium catenatum Lindl. genome sequence provides insights into polysaccharide synthase, floral development and adaptive evolution.</title>
        <authorList>
            <person name="Zhang G.Q."/>
            <person name="Xu Q."/>
            <person name="Bian C."/>
            <person name="Tsai W.C."/>
            <person name="Yeh C.M."/>
            <person name="Liu K.W."/>
            <person name="Yoshida K."/>
            <person name="Zhang L.S."/>
            <person name="Chang S.B."/>
            <person name="Chen F."/>
            <person name="Shi Y."/>
            <person name="Su Y.Y."/>
            <person name="Zhang Y.Q."/>
            <person name="Chen L.J."/>
            <person name="Yin Y."/>
            <person name="Lin M."/>
            <person name="Huang H."/>
            <person name="Deng H."/>
            <person name="Wang Z.W."/>
            <person name="Zhu S.L."/>
            <person name="Zhao X."/>
            <person name="Deng C."/>
            <person name="Niu S.C."/>
            <person name="Huang J."/>
            <person name="Wang M."/>
            <person name="Liu G.H."/>
            <person name="Yang H.J."/>
            <person name="Xiao X.J."/>
            <person name="Hsiao Y.Y."/>
            <person name="Wu W.L."/>
            <person name="Chen Y.Y."/>
            <person name="Mitsuda N."/>
            <person name="Ohme-Takagi M."/>
            <person name="Luo Y.B."/>
            <person name="Van de Peer Y."/>
            <person name="Liu Z.J."/>
        </authorList>
    </citation>
    <scope>NUCLEOTIDE SEQUENCE [LARGE SCALE GENOMIC DNA]</scope>
    <source>
        <tissue evidence="2">The whole plant</tissue>
    </source>
</reference>
<dbReference type="InterPro" id="IPR027925">
    <property type="entry name" value="MCM_N"/>
</dbReference>
<dbReference type="AlphaFoldDB" id="A0A2I0WK43"/>
<dbReference type="InterPro" id="IPR012340">
    <property type="entry name" value="NA-bd_OB-fold"/>
</dbReference>
<evidence type="ECO:0000259" key="1">
    <source>
        <dbReference type="Pfam" id="PF14551"/>
    </source>
</evidence>
<dbReference type="OrthoDB" id="1882346at2759"/>
<accession>A0A2I0WK43</accession>
<dbReference type="FunFam" id="3.30.1640.10:FF:000012">
    <property type="entry name" value="DNA helicase"/>
    <property type="match status" value="1"/>
</dbReference>
<gene>
    <name evidence="2" type="primary">ROA1</name>
    <name evidence="2" type="ORF">MA16_Dca021139</name>
</gene>